<evidence type="ECO:0000313" key="3">
    <source>
        <dbReference type="EMBL" id="EPB87036.1"/>
    </source>
</evidence>
<dbReference type="OrthoDB" id="2420495at2759"/>
<evidence type="ECO:0000256" key="1">
    <source>
        <dbReference type="SAM" id="Coils"/>
    </source>
</evidence>
<gene>
    <name evidence="3" type="ORF">HMPREF1544_06153</name>
</gene>
<feature type="coiled-coil region" evidence="1">
    <location>
        <begin position="180"/>
        <end position="238"/>
    </location>
</feature>
<protein>
    <submittedName>
        <fullName evidence="3">Uncharacterized protein</fullName>
    </submittedName>
</protein>
<organism evidence="3 4">
    <name type="scientific">Mucor circinelloides f. circinelloides (strain 1006PhL)</name>
    <name type="common">Mucormycosis agent</name>
    <name type="synonym">Calyptromyces circinelloides</name>
    <dbReference type="NCBI Taxonomy" id="1220926"/>
    <lineage>
        <taxon>Eukaryota</taxon>
        <taxon>Fungi</taxon>
        <taxon>Fungi incertae sedis</taxon>
        <taxon>Mucoromycota</taxon>
        <taxon>Mucoromycotina</taxon>
        <taxon>Mucoromycetes</taxon>
        <taxon>Mucorales</taxon>
        <taxon>Mucorineae</taxon>
        <taxon>Mucoraceae</taxon>
        <taxon>Mucor</taxon>
    </lineage>
</organism>
<dbReference type="EMBL" id="KE123976">
    <property type="protein sequence ID" value="EPB87036.1"/>
    <property type="molecule type" value="Genomic_DNA"/>
</dbReference>
<dbReference type="AlphaFoldDB" id="S2JA71"/>
<feature type="coiled-coil region" evidence="1">
    <location>
        <begin position="48"/>
        <end position="118"/>
    </location>
</feature>
<dbReference type="Proteomes" id="UP000014254">
    <property type="component" value="Unassembled WGS sequence"/>
</dbReference>
<evidence type="ECO:0000313" key="4">
    <source>
        <dbReference type="Proteomes" id="UP000014254"/>
    </source>
</evidence>
<sequence length="481" mass="56050">MDSRKRKSYTPHYHDDEEEDIWEREASTAASSCRNIKPTPPNPYVKEIDILNNQYEILQTVENDLQQEFLDLKAGLQALEQNETDEQGQLKQVEEEYLVAAQEAIAFYESRLKDTQNIEQDETITINNDTPYLKTDALLIKESKRILQEWKSVLTYEKLEDTNAIIDTAIRHYRKNEFDILDLNAQISGQEARIQVLERDRAKLNSLPQILPIIKSETEKYAANMEETTKKLEQLEKDVIRPYLEKVAEQNVSYPLYASFIANEITLAQDYVKDLECLHNVCMKQRSYQQLTTLLYEKDAALRMRQLRSLKSLVVDQTESQSLNRQASSDADIEENYLVMVIKDLLRKVLEKIGINAADLPLAEQIKALQDHAKVQNRRWHEDFQSCQDAANELISLHKRLSDSLYSHSKSTDELIMTPEQYTTLQEEIEFRTMELKAALSMLEKDANNNEKKSLFEQQRKLFSLFFTDPLTFEHLHSNIS</sequence>
<feature type="region of interest" description="Disordered" evidence="2">
    <location>
        <begin position="1"/>
        <end position="38"/>
    </location>
</feature>
<name>S2JA71_MUCC1</name>
<evidence type="ECO:0000256" key="2">
    <source>
        <dbReference type="SAM" id="MobiDB-lite"/>
    </source>
</evidence>
<reference evidence="4" key="1">
    <citation type="submission" date="2013-05" db="EMBL/GenBank/DDBJ databases">
        <title>The Genome sequence of Mucor circinelloides f. circinelloides 1006PhL.</title>
        <authorList>
            <consortium name="The Broad Institute Genomics Platform"/>
            <person name="Cuomo C."/>
            <person name="Earl A."/>
            <person name="Findley K."/>
            <person name="Lee S.C."/>
            <person name="Walker B."/>
            <person name="Young S."/>
            <person name="Zeng Q."/>
            <person name="Gargeya S."/>
            <person name="Fitzgerald M."/>
            <person name="Haas B."/>
            <person name="Abouelleil A."/>
            <person name="Allen A.W."/>
            <person name="Alvarado L."/>
            <person name="Arachchi H.M."/>
            <person name="Berlin A.M."/>
            <person name="Chapman S.B."/>
            <person name="Gainer-Dewar J."/>
            <person name="Goldberg J."/>
            <person name="Griggs A."/>
            <person name="Gujja S."/>
            <person name="Hansen M."/>
            <person name="Howarth C."/>
            <person name="Imamovic A."/>
            <person name="Ireland A."/>
            <person name="Larimer J."/>
            <person name="McCowan C."/>
            <person name="Murphy C."/>
            <person name="Pearson M."/>
            <person name="Poon T.W."/>
            <person name="Priest M."/>
            <person name="Roberts A."/>
            <person name="Saif S."/>
            <person name="Shea T."/>
            <person name="Sisk P."/>
            <person name="Sykes S."/>
            <person name="Wortman J."/>
            <person name="Nusbaum C."/>
            <person name="Birren B."/>
        </authorList>
    </citation>
    <scope>NUCLEOTIDE SEQUENCE [LARGE SCALE GENOMIC DNA]</scope>
    <source>
        <strain evidence="4">1006PhL</strain>
    </source>
</reference>
<keyword evidence="1" id="KW-0175">Coiled coil</keyword>
<dbReference type="InParanoid" id="S2JA71"/>
<accession>S2JA71</accession>
<proteinExistence type="predicted"/>
<keyword evidence="4" id="KW-1185">Reference proteome</keyword>
<dbReference type="OMA" id="EDIWERE"/>
<dbReference type="VEuPathDB" id="FungiDB:HMPREF1544_06153"/>